<reference evidence="1" key="1">
    <citation type="submission" date="2013-11" db="EMBL/GenBank/DDBJ databases">
        <title>The Genome Sequence of Phytophthora parasitica CJ05E6.</title>
        <authorList>
            <consortium name="The Broad Institute Genomics Platform"/>
            <person name="Russ C."/>
            <person name="Tyler B."/>
            <person name="Panabieres F."/>
            <person name="Shan W."/>
            <person name="Tripathy S."/>
            <person name="Grunwald N."/>
            <person name="Machado M."/>
            <person name="Johnson C.S."/>
            <person name="Arredondo F."/>
            <person name="Hong C."/>
            <person name="Coffey M."/>
            <person name="Young S.K."/>
            <person name="Zeng Q."/>
            <person name="Gargeya S."/>
            <person name="Fitzgerald M."/>
            <person name="Abouelleil A."/>
            <person name="Alvarado L."/>
            <person name="Chapman S.B."/>
            <person name="Gainer-Dewar J."/>
            <person name="Goldberg J."/>
            <person name="Griggs A."/>
            <person name="Gujja S."/>
            <person name="Hansen M."/>
            <person name="Howarth C."/>
            <person name="Imamovic A."/>
            <person name="Ireland A."/>
            <person name="Larimer J."/>
            <person name="McCowan C."/>
            <person name="Murphy C."/>
            <person name="Pearson M."/>
            <person name="Poon T.W."/>
            <person name="Priest M."/>
            <person name="Roberts A."/>
            <person name="Saif S."/>
            <person name="Shea T."/>
            <person name="Sykes S."/>
            <person name="Wortman J."/>
            <person name="Nusbaum C."/>
            <person name="Birren B."/>
        </authorList>
    </citation>
    <scope>NUCLEOTIDE SEQUENCE [LARGE SCALE GENOMIC DNA]</scope>
    <source>
        <strain evidence="1">CJ05E6</strain>
    </source>
</reference>
<protein>
    <submittedName>
        <fullName evidence="1">Uncharacterized protein</fullName>
    </submittedName>
</protein>
<dbReference type="AlphaFoldDB" id="W2IM79"/>
<name>W2IM79_PHYNI</name>
<proteinExistence type="predicted"/>
<accession>W2IM79</accession>
<evidence type="ECO:0000313" key="1">
    <source>
        <dbReference type="EMBL" id="ETL34622.1"/>
    </source>
</evidence>
<dbReference type="Proteomes" id="UP000053864">
    <property type="component" value="Unassembled WGS sequence"/>
</dbReference>
<sequence>MFKTPGRHRGSISTKLSGFTEQSYPKIVHISATLGSCWQYDPNVRYCSSTWLRIQYQTARQITSPSRAFSQSLVSTPLNLTWLLRGCSNRSRRRALASSRRHRD</sequence>
<gene>
    <name evidence="1" type="ORF">L916_13182</name>
</gene>
<organism evidence="1">
    <name type="scientific">Phytophthora nicotianae</name>
    <name type="common">Potato buckeye rot agent</name>
    <name type="synonym">Phytophthora parasitica</name>
    <dbReference type="NCBI Taxonomy" id="4792"/>
    <lineage>
        <taxon>Eukaryota</taxon>
        <taxon>Sar</taxon>
        <taxon>Stramenopiles</taxon>
        <taxon>Oomycota</taxon>
        <taxon>Peronosporomycetes</taxon>
        <taxon>Peronosporales</taxon>
        <taxon>Peronosporaceae</taxon>
        <taxon>Phytophthora</taxon>
    </lineage>
</organism>
<dbReference type="EMBL" id="KI674285">
    <property type="protein sequence ID" value="ETL34622.1"/>
    <property type="molecule type" value="Genomic_DNA"/>
</dbReference>